<evidence type="ECO:0000313" key="2">
    <source>
        <dbReference type="EMBL" id="MBB3103381.1"/>
    </source>
</evidence>
<organism evidence="2 3">
    <name type="scientific">Azomonas macrocytogenes</name>
    <name type="common">Azotobacter macrocytogenes</name>
    <dbReference type="NCBI Taxonomy" id="69962"/>
    <lineage>
        <taxon>Bacteria</taxon>
        <taxon>Pseudomonadati</taxon>
        <taxon>Pseudomonadota</taxon>
        <taxon>Gammaproteobacteria</taxon>
        <taxon>Pseudomonadales</taxon>
        <taxon>Pseudomonadaceae</taxon>
        <taxon>Azomonas</taxon>
    </lineage>
</organism>
<protein>
    <recommendedName>
        <fullName evidence="1">3-keto-alpha-glucoside-1,2-lyase/3-keto-2-hydroxy-glucal hydratase domain-containing protein</fullName>
    </recommendedName>
</protein>
<dbReference type="InterPro" id="IPR010496">
    <property type="entry name" value="AL/BT2_dom"/>
</dbReference>
<dbReference type="Gene3D" id="2.60.120.560">
    <property type="entry name" value="Exo-inulinase, domain 1"/>
    <property type="match status" value="1"/>
</dbReference>
<proteinExistence type="predicted"/>
<keyword evidence="3" id="KW-1185">Reference proteome</keyword>
<feature type="domain" description="3-keto-alpha-glucoside-1,2-lyase/3-keto-2-hydroxy-glucal hydratase" evidence="1">
    <location>
        <begin position="10"/>
        <end position="195"/>
    </location>
</feature>
<evidence type="ECO:0000259" key="1">
    <source>
        <dbReference type="Pfam" id="PF06439"/>
    </source>
</evidence>
<dbReference type="RefSeq" id="WP_183166326.1">
    <property type="nucleotide sequence ID" value="NZ_JACHXI010000007.1"/>
</dbReference>
<comment type="caution">
    <text evidence="2">The sequence shown here is derived from an EMBL/GenBank/DDBJ whole genome shotgun (WGS) entry which is preliminary data.</text>
</comment>
<sequence length="199" mass="22498">MVSTKTWLDAHQWRAWQGQQFPEASWRYAGEELWAIAGAPQVGLISRECYRDFAFRFEFRLPAGGHSGVLYRVDEAAQEAWQSGPEMQLLDDARHPAGGNPATSNGALCQLLPPWLATDLREGHFLRGQVIVRGNRVEHWLKDRQVLAYDLDDPALRQCIAHSEFGDFPDFARAPQGHLVLQHHGDAVCFRRLSVELLG</sequence>
<accession>A0A839T1G0</accession>
<dbReference type="EMBL" id="JACHXI010000007">
    <property type="protein sequence ID" value="MBB3103381.1"/>
    <property type="molecule type" value="Genomic_DNA"/>
</dbReference>
<reference evidence="2 3" key="1">
    <citation type="submission" date="2020-08" db="EMBL/GenBank/DDBJ databases">
        <title>Genomic Encyclopedia of Type Strains, Phase III (KMG-III): the genomes of soil and plant-associated and newly described type strains.</title>
        <authorList>
            <person name="Whitman W."/>
        </authorList>
    </citation>
    <scope>NUCLEOTIDE SEQUENCE [LARGE SCALE GENOMIC DNA]</scope>
    <source>
        <strain evidence="2 3">CECT 4462</strain>
    </source>
</reference>
<dbReference type="AlphaFoldDB" id="A0A839T1G0"/>
<dbReference type="Proteomes" id="UP000549250">
    <property type="component" value="Unassembled WGS sequence"/>
</dbReference>
<gene>
    <name evidence="2" type="ORF">FHR87_001777</name>
</gene>
<evidence type="ECO:0000313" key="3">
    <source>
        <dbReference type="Proteomes" id="UP000549250"/>
    </source>
</evidence>
<name>A0A839T1G0_AZOMA</name>
<dbReference type="Pfam" id="PF06439">
    <property type="entry name" value="3keto-disac_hyd"/>
    <property type="match status" value="1"/>
</dbReference>
<dbReference type="GO" id="GO:0016787">
    <property type="term" value="F:hydrolase activity"/>
    <property type="evidence" value="ECO:0007669"/>
    <property type="project" value="InterPro"/>
</dbReference>